<name>A0A8S5TF66_9CAUD</name>
<protein>
    <submittedName>
        <fullName evidence="1">Uncharacterized protein</fullName>
    </submittedName>
</protein>
<evidence type="ECO:0000313" key="1">
    <source>
        <dbReference type="EMBL" id="DAF61905.1"/>
    </source>
</evidence>
<dbReference type="EMBL" id="BK032818">
    <property type="protein sequence ID" value="DAF61905.1"/>
    <property type="molecule type" value="Genomic_DNA"/>
</dbReference>
<proteinExistence type="predicted"/>
<sequence>MKNFNTTFLKKVLRFFTYKSTLLSFPIKNMSIL</sequence>
<reference evidence="1" key="1">
    <citation type="journal article" date="2021" name="Proc. Natl. Acad. Sci. U.S.A.">
        <title>A Catalog of Tens of Thousands of Viruses from Human Metagenomes Reveals Hidden Associations with Chronic Diseases.</title>
        <authorList>
            <person name="Tisza M.J."/>
            <person name="Buck C.B."/>
        </authorList>
    </citation>
    <scope>NUCLEOTIDE SEQUENCE</scope>
    <source>
        <strain evidence="1">CtP0x5</strain>
    </source>
</reference>
<organism evidence="1">
    <name type="scientific">Siphoviridae sp. ctP0x5</name>
    <dbReference type="NCBI Taxonomy" id="2827863"/>
    <lineage>
        <taxon>Viruses</taxon>
        <taxon>Duplodnaviria</taxon>
        <taxon>Heunggongvirae</taxon>
        <taxon>Uroviricota</taxon>
        <taxon>Caudoviricetes</taxon>
    </lineage>
</organism>
<accession>A0A8S5TF66</accession>